<dbReference type="Proteomes" id="UP000580856">
    <property type="component" value="Unassembled WGS sequence"/>
</dbReference>
<dbReference type="Pfam" id="PF14559">
    <property type="entry name" value="TPR_19"/>
    <property type="match status" value="1"/>
</dbReference>
<dbReference type="EMBL" id="JAATJA010000001">
    <property type="protein sequence ID" value="NJB66681.1"/>
    <property type="molecule type" value="Genomic_DNA"/>
</dbReference>
<protein>
    <submittedName>
        <fullName evidence="2">Tetratricopeptide (TPR) repeat protein</fullName>
    </submittedName>
</protein>
<accession>A0A846QEH5</accession>
<dbReference type="InterPro" id="IPR011990">
    <property type="entry name" value="TPR-like_helical_dom_sf"/>
</dbReference>
<name>A0A846QEH5_9BACT</name>
<evidence type="ECO:0000256" key="1">
    <source>
        <dbReference type="SAM" id="SignalP"/>
    </source>
</evidence>
<reference evidence="2 3" key="1">
    <citation type="submission" date="2020-03" db="EMBL/GenBank/DDBJ databases">
        <title>Genomic Encyclopedia of Type Strains, Phase IV (KMG-IV): sequencing the most valuable type-strain genomes for metagenomic binning, comparative biology and taxonomic classification.</title>
        <authorList>
            <person name="Goeker M."/>
        </authorList>
    </citation>
    <scope>NUCLEOTIDE SEQUENCE [LARGE SCALE GENOMIC DNA]</scope>
    <source>
        <strain evidence="2 3">DSM 24233</strain>
    </source>
</reference>
<gene>
    <name evidence="2" type="ORF">GGQ74_000321</name>
</gene>
<dbReference type="InterPro" id="IPR019734">
    <property type="entry name" value="TPR_rpt"/>
</dbReference>
<dbReference type="SUPFAM" id="SSF48452">
    <property type="entry name" value="TPR-like"/>
    <property type="match status" value="1"/>
</dbReference>
<dbReference type="Gene3D" id="1.25.40.10">
    <property type="entry name" value="Tetratricopeptide repeat domain"/>
    <property type="match status" value="2"/>
</dbReference>
<feature type="chain" id="PRO_5032922021" evidence="1">
    <location>
        <begin position="21"/>
        <end position="387"/>
    </location>
</feature>
<proteinExistence type="predicted"/>
<keyword evidence="3" id="KW-1185">Reference proteome</keyword>
<feature type="signal peptide" evidence="1">
    <location>
        <begin position="1"/>
        <end position="20"/>
    </location>
</feature>
<comment type="caution">
    <text evidence="2">The sequence shown here is derived from an EMBL/GenBank/DDBJ whole genome shotgun (WGS) entry which is preliminary data.</text>
</comment>
<dbReference type="Pfam" id="PF13432">
    <property type="entry name" value="TPR_16"/>
    <property type="match status" value="2"/>
</dbReference>
<dbReference type="PANTHER" id="PTHR12558:SF13">
    <property type="entry name" value="CELL DIVISION CYCLE PROTEIN 27 HOMOLOG"/>
    <property type="match status" value="1"/>
</dbReference>
<dbReference type="PANTHER" id="PTHR12558">
    <property type="entry name" value="CELL DIVISION CYCLE 16,23,27"/>
    <property type="match status" value="1"/>
</dbReference>
<sequence length="387" mass="43467">MRVFLITMMVCLVCVGQAMADWSRPLAPAAGRILHEAQQLMQRGETERAGRILAGYVEGRERPHPLGSLIYGNWLMEARRVDDAAAVYEAALADEPGSADILMNLGVARYRQKRFAEAGELFLRAADQSDRPRLGLRHQAAACLFQGGDAARAVDVLAPLVDLPGAKAPWVRLMVHCLVQLERWDRAEGVLLRFLRMHPDDACYWKLLANVRSERQRYRQAAAALEIAYRLKPPTQKERETLSQLYMYVGAPLMAARALEGAFSDAPSPELCDRMARAYLCAGRRNEALRMLDVGLRQKPCGRRWLEKGRILYAARRYDAAADALTRAAVHGERSGQAHYLLGLVEWERRNWDAARENFRIAANTGRFREQATRALASLETLAQTQG</sequence>
<organism evidence="2 3">
    <name type="scientific">Desulfobaculum xiamenense</name>
    <dbReference type="NCBI Taxonomy" id="995050"/>
    <lineage>
        <taxon>Bacteria</taxon>
        <taxon>Pseudomonadati</taxon>
        <taxon>Thermodesulfobacteriota</taxon>
        <taxon>Desulfovibrionia</taxon>
        <taxon>Desulfovibrionales</taxon>
        <taxon>Desulfovibrionaceae</taxon>
        <taxon>Desulfobaculum</taxon>
    </lineage>
</organism>
<keyword evidence="1" id="KW-0732">Signal</keyword>
<evidence type="ECO:0000313" key="2">
    <source>
        <dbReference type="EMBL" id="NJB66681.1"/>
    </source>
</evidence>
<evidence type="ECO:0000313" key="3">
    <source>
        <dbReference type="Proteomes" id="UP000580856"/>
    </source>
</evidence>
<dbReference type="SMART" id="SM00028">
    <property type="entry name" value="TPR"/>
    <property type="match status" value="4"/>
</dbReference>
<dbReference type="RefSeq" id="WP_167939798.1">
    <property type="nucleotide sequence ID" value="NZ_JAATJA010000001.1"/>
</dbReference>
<dbReference type="AlphaFoldDB" id="A0A846QEH5"/>